<dbReference type="AlphaFoldDB" id="A0A069QFI0"/>
<gene>
    <name evidence="1" type="ORF">HMPREF1991_02394</name>
</gene>
<dbReference type="EMBL" id="JNGW01000104">
    <property type="protein sequence ID" value="KDR51560.1"/>
    <property type="molecule type" value="Genomic_DNA"/>
</dbReference>
<dbReference type="Proteomes" id="UP000027442">
    <property type="component" value="Unassembled WGS sequence"/>
</dbReference>
<accession>A0A069QFI0</accession>
<name>A0A069QFI0_HOYLO</name>
<keyword evidence="2" id="KW-1185">Reference proteome</keyword>
<evidence type="ECO:0000313" key="2">
    <source>
        <dbReference type="Proteomes" id="UP000027442"/>
    </source>
</evidence>
<reference evidence="1 2" key="1">
    <citation type="submission" date="2013-08" db="EMBL/GenBank/DDBJ databases">
        <authorList>
            <person name="Weinstock G."/>
            <person name="Sodergren E."/>
            <person name="Wylie T."/>
            <person name="Fulton L."/>
            <person name="Fulton R."/>
            <person name="Fronick C."/>
            <person name="O'Laughlin M."/>
            <person name="Godfrey J."/>
            <person name="Miner T."/>
            <person name="Herter B."/>
            <person name="Appelbaum E."/>
            <person name="Cordes M."/>
            <person name="Lek S."/>
            <person name="Wollam A."/>
            <person name="Pepin K.H."/>
            <person name="Palsikar V.B."/>
            <person name="Mitreva M."/>
            <person name="Wilson R.K."/>
        </authorList>
    </citation>
    <scope>NUCLEOTIDE SEQUENCE [LARGE SCALE GENOMIC DNA]</scope>
    <source>
        <strain evidence="1 2">ATCC 15930</strain>
    </source>
</reference>
<comment type="caution">
    <text evidence="1">The sequence shown here is derived from an EMBL/GenBank/DDBJ whole genome shotgun (WGS) entry which is preliminary data.</text>
</comment>
<dbReference type="HOGENOM" id="CLU_3010461_0_0_10"/>
<organism evidence="1 2">
    <name type="scientific">Hoylesella loescheii DSM 19665 = JCM 12249 = ATCC 15930</name>
    <dbReference type="NCBI Taxonomy" id="1122985"/>
    <lineage>
        <taxon>Bacteria</taxon>
        <taxon>Pseudomonadati</taxon>
        <taxon>Bacteroidota</taxon>
        <taxon>Bacteroidia</taxon>
        <taxon>Bacteroidales</taxon>
        <taxon>Prevotellaceae</taxon>
        <taxon>Hoylesella</taxon>
    </lineage>
</organism>
<sequence>MDVLNSPANRTQTRLEGYKLTSNPQNKLVLEFRQSTKTLPSTCQYKTTSTAATSYR</sequence>
<protein>
    <submittedName>
        <fullName evidence="1">Uncharacterized protein</fullName>
    </submittedName>
</protein>
<proteinExistence type="predicted"/>
<evidence type="ECO:0000313" key="1">
    <source>
        <dbReference type="EMBL" id="KDR51560.1"/>
    </source>
</evidence>